<dbReference type="PANTHER" id="PTHR10465:SF0">
    <property type="entry name" value="SARCALUMENIN"/>
    <property type="match status" value="1"/>
</dbReference>
<dbReference type="EMBL" id="FWWZ01000001">
    <property type="protein sequence ID" value="SMC09665.1"/>
    <property type="molecule type" value="Genomic_DNA"/>
</dbReference>
<dbReference type="InterPro" id="IPR027417">
    <property type="entry name" value="P-loop_NTPase"/>
</dbReference>
<keyword evidence="2" id="KW-0547">Nucleotide-binding</keyword>
<feature type="domain" description="Dynamin N-terminal" evidence="7">
    <location>
        <begin position="57"/>
        <end position="205"/>
    </location>
</feature>
<dbReference type="InterPro" id="IPR045063">
    <property type="entry name" value="Dynamin_N"/>
</dbReference>
<dbReference type="PANTHER" id="PTHR10465">
    <property type="entry name" value="TRANSMEMBRANE GTPASE FZO1"/>
    <property type="match status" value="1"/>
</dbReference>
<comment type="subcellular location">
    <subcellularLocation>
        <location evidence="1">Membrane</location>
    </subcellularLocation>
</comment>
<keyword evidence="3" id="KW-0378">Hydrolase</keyword>
<dbReference type="STRING" id="1069081.SAMN05660197_1487"/>
<keyword evidence="6" id="KW-0812">Transmembrane</keyword>
<proteinExistence type="predicted"/>
<keyword evidence="9" id="KW-1185">Reference proteome</keyword>
<feature type="transmembrane region" description="Helical" evidence="6">
    <location>
        <begin position="327"/>
        <end position="348"/>
    </location>
</feature>
<keyword evidence="5 6" id="KW-0472">Membrane</keyword>
<dbReference type="GO" id="GO:0005525">
    <property type="term" value="F:GTP binding"/>
    <property type="evidence" value="ECO:0007669"/>
    <property type="project" value="UniProtKB-KW"/>
</dbReference>
<evidence type="ECO:0000256" key="1">
    <source>
        <dbReference type="ARBA" id="ARBA00004370"/>
    </source>
</evidence>
<name>A0A1W1WTZ6_9BACT</name>
<gene>
    <name evidence="8" type="ORF">SAMN05660197_1487</name>
</gene>
<protein>
    <submittedName>
        <fullName evidence="8">Dynamin family protein</fullName>
    </submittedName>
</protein>
<dbReference type="SUPFAM" id="SSF52540">
    <property type="entry name" value="P-loop containing nucleoside triphosphate hydrolases"/>
    <property type="match status" value="1"/>
</dbReference>
<dbReference type="RefSeq" id="WP_084275881.1">
    <property type="nucleotide sequence ID" value="NZ_AP026671.1"/>
</dbReference>
<dbReference type="Gene3D" id="3.40.50.300">
    <property type="entry name" value="P-loop containing nucleotide triphosphate hydrolases"/>
    <property type="match status" value="1"/>
</dbReference>
<reference evidence="9" key="1">
    <citation type="submission" date="2017-04" db="EMBL/GenBank/DDBJ databases">
        <authorList>
            <person name="Varghese N."/>
            <person name="Submissions S."/>
        </authorList>
    </citation>
    <scope>NUCLEOTIDE SEQUENCE [LARGE SCALE GENOMIC DNA]</scope>
    <source>
        <strain evidence="9">DSM 16512</strain>
    </source>
</reference>
<evidence type="ECO:0000313" key="9">
    <source>
        <dbReference type="Proteomes" id="UP000192602"/>
    </source>
</evidence>
<dbReference type="AlphaFoldDB" id="A0A1W1WTZ6"/>
<organism evidence="8 9">
    <name type="scientific">Nitratiruptor tergarcus DSM 16512</name>
    <dbReference type="NCBI Taxonomy" id="1069081"/>
    <lineage>
        <taxon>Bacteria</taxon>
        <taxon>Pseudomonadati</taxon>
        <taxon>Campylobacterota</taxon>
        <taxon>Epsilonproteobacteria</taxon>
        <taxon>Nautiliales</taxon>
        <taxon>Nitratiruptoraceae</taxon>
        <taxon>Nitratiruptor</taxon>
    </lineage>
</organism>
<accession>A0A1W1WTZ6</accession>
<sequence length="452" mass="51906">MTPKERYIKLKEHLAEENPLLVEVIDRYRDLDTIARSIGFLDKNETYTASISWWPLIAILGTFSAGKSSFINEYLGKKVQNTGNQAVDDKFTVICYSKNEEITTLPGVALDADPRFPFYNISTQIEKLDPNDKNINRYLQLKAVKSDKIKGKILIDSPGFDADVQRDAILRITSHIIDLSDLVLIFFDARHPEPGAMRDTLNHLVQTAITHTDADKVLYILNQIDTCAKEDNLEEIIGAWQRALSQKGIVSGKFYAIYNESLAHIEDPELAQRLKKKKDEDLSAITEKMEKVIIDRAYRIAKNIETRAKEIIEQIEPLKEKLSTFKITMLVIDIVLIVIVGGISYYLANIIDFSYSNYLFIFLFFLIFLTAHFKLKSVISSYMSKKIENSTIKKAFIKHTRWVKPYLLAGSFLNRKKIEEKLSSLINASKHFIQKLNDQYINLKKEEHITEA</sequence>
<evidence type="ECO:0000256" key="6">
    <source>
        <dbReference type="SAM" id="Phobius"/>
    </source>
</evidence>
<dbReference type="GO" id="GO:0003924">
    <property type="term" value="F:GTPase activity"/>
    <property type="evidence" value="ECO:0007669"/>
    <property type="project" value="InterPro"/>
</dbReference>
<dbReference type="OrthoDB" id="1100581at2"/>
<dbReference type="Proteomes" id="UP000192602">
    <property type="component" value="Unassembled WGS sequence"/>
</dbReference>
<evidence type="ECO:0000259" key="7">
    <source>
        <dbReference type="Pfam" id="PF00350"/>
    </source>
</evidence>
<evidence type="ECO:0000256" key="2">
    <source>
        <dbReference type="ARBA" id="ARBA00022741"/>
    </source>
</evidence>
<evidence type="ECO:0000256" key="3">
    <source>
        <dbReference type="ARBA" id="ARBA00022801"/>
    </source>
</evidence>
<dbReference type="InterPro" id="IPR027094">
    <property type="entry name" value="Mitofusin_fam"/>
</dbReference>
<dbReference type="GO" id="GO:0016020">
    <property type="term" value="C:membrane"/>
    <property type="evidence" value="ECO:0007669"/>
    <property type="project" value="UniProtKB-SubCell"/>
</dbReference>
<evidence type="ECO:0000313" key="8">
    <source>
        <dbReference type="EMBL" id="SMC09665.1"/>
    </source>
</evidence>
<feature type="transmembrane region" description="Helical" evidence="6">
    <location>
        <begin position="354"/>
        <end position="375"/>
    </location>
</feature>
<evidence type="ECO:0000256" key="4">
    <source>
        <dbReference type="ARBA" id="ARBA00023134"/>
    </source>
</evidence>
<keyword evidence="6" id="KW-1133">Transmembrane helix</keyword>
<evidence type="ECO:0000256" key="5">
    <source>
        <dbReference type="ARBA" id="ARBA00023136"/>
    </source>
</evidence>
<keyword evidence="4" id="KW-0342">GTP-binding</keyword>
<dbReference type="Pfam" id="PF00350">
    <property type="entry name" value="Dynamin_N"/>
    <property type="match status" value="1"/>
</dbReference>